<protein>
    <submittedName>
        <fullName evidence="1">Glycosyltransferase</fullName>
    </submittedName>
</protein>
<proteinExistence type="predicted"/>
<sequence>MFDTLKKQFPGLYDFYQHTQRMKILKKIKKMENVPEDEYAELIENEYLKVLGHSLDWDNLQTYTEKMQWEKIYDKNPMKTVLADKYRVREWIENKIGNDYLIPLIGVWDSFDDIDFNSLPDQFVLKTNHGTGTNLIVKDKEKLNIKRTKRMFDDWMKIDYAFTNSLQLHYRKIPRKIIAEKYLETDLGELQDYKFLCFDGKPYFCWVDLGRFSKHTRTVFNMKWELQPWTQATYGIASHEIPKPKNFDKMVEIATILSKGFSHVRVDLYNVDGKIYFGEMTFTNGSGLDPIVPEKYDKVLGDYWKLPIDQERKK</sequence>
<dbReference type="EMBL" id="QSUB01000005">
    <property type="protein sequence ID" value="RGN03835.1"/>
    <property type="molecule type" value="Genomic_DNA"/>
</dbReference>
<name>A0A3E5A4U5_9FIRM</name>
<organism evidence="1 2">
    <name type="scientific">Blautia obeum</name>
    <dbReference type="NCBI Taxonomy" id="40520"/>
    <lineage>
        <taxon>Bacteria</taxon>
        <taxon>Bacillati</taxon>
        <taxon>Bacillota</taxon>
        <taxon>Clostridia</taxon>
        <taxon>Lachnospirales</taxon>
        <taxon>Lachnospiraceae</taxon>
        <taxon>Blautia</taxon>
    </lineage>
</organism>
<evidence type="ECO:0000313" key="1">
    <source>
        <dbReference type="EMBL" id="RGN03835.1"/>
    </source>
</evidence>
<keyword evidence="1" id="KW-0808">Transferase</keyword>
<dbReference type="GO" id="GO:0016740">
    <property type="term" value="F:transferase activity"/>
    <property type="evidence" value="ECO:0007669"/>
    <property type="project" value="UniProtKB-KW"/>
</dbReference>
<accession>A0A3E5A4U5</accession>
<dbReference type="Pfam" id="PF14305">
    <property type="entry name" value="ATPgrasp_TupA"/>
    <property type="match status" value="1"/>
</dbReference>
<comment type="caution">
    <text evidence="1">The sequence shown here is derived from an EMBL/GenBank/DDBJ whole genome shotgun (WGS) entry which is preliminary data.</text>
</comment>
<evidence type="ECO:0000313" key="2">
    <source>
        <dbReference type="Proteomes" id="UP000261222"/>
    </source>
</evidence>
<dbReference type="RefSeq" id="WP_117739386.1">
    <property type="nucleotide sequence ID" value="NZ_QSUB01000005.1"/>
</dbReference>
<reference evidence="1 2" key="1">
    <citation type="submission" date="2018-08" db="EMBL/GenBank/DDBJ databases">
        <title>A genome reference for cultivated species of the human gut microbiota.</title>
        <authorList>
            <person name="Zou Y."/>
            <person name="Xue W."/>
            <person name="Luo G."/>
        </authorList>
    </citation>
    <scope>NUCLEOTIDE SEQUENCE [LARGE SCALE GENOMIC DNA]</scope>
    <source>
        <strain evidence="1 2">OM06-11AA</strain>
    </source>
</reference>
<gene>
    <name evidence="1" type="ORF">DXB81_11860</name>
</gene>
<dbReference type="InterPro" id="IPR029465">
    <property type="entry name" value="ATPgrasp_TupA"/>
</dbReference>
<dbReference type="AlphaFoldDB" id="A0A3E5A4U5"/>
<dbReference type="Proteomes" id="UP000261222">
    <property type="component" value="Unassembled WGS sequence"/>
</dbReference>